<name>A0A5J5C376_9ASTE</name>
<proteinExistence type="predicted"/>
<evidence type="ECO:0000313" key="3">
    <source>
        <dbReference type="Proteomes" id="UP000325577"/>
    </source>
</evidence>
<dbReference type="Proteomes" id="UP000325577">
    <property type="component" value="Linkage Group LG0"/>
</dbReference>
<reference evidence="2 3" key="1">
    <citation type="submission" date="2019-09" db="EMBL/GenBank/DDBJ databases">
        <title>A chromosome-level genome assembly of the Chinese tupelo Nyssa sinensis.</title>
        <authorList>
            <person name="Yang X."/>
            <person name="Kang M."/>
            <person name="Yang Y."/>
            <person name="Xiong H."/>
            <person name="Wang M."/>
            <person name="Zhang Z."/>
            <person name="Wang Z."/>
            <person name="Wu H."/>
            <person name="Ma T."/>
            <person name="Liu J."/>
            <person name="Xi Z."/>
        </authorList>
    </citation>
    <scope>NUCLEOTIDE SEQUENCE [LARGE SCALE GENOMIC DNA]</scope>
    <source>
        <strain evidence="2">J267</strain>
        <tissue evidence="2">Leaf</tissue>
    </source>
</reference>
<dbReference type="EMBL" id="CM018031">
    <property type="protein sequence ID" value="KAA8549738.1"/>
    <property type="molecule type" value="Genomic_DNA"/>
</dbReference>
<feature type="region of interest" description="Disordered" evidence="1">
    <location>
        <begin position="56"/>
        <end position="92"/>
    </location>
</feature>
<organism evidence="2 3">
    <name type="scientific">Nyssa sinensis</name>
    <dbReference type="NCBI Taxonomy" id="561372"/>
    <lineage>
        <taxon>Eukaryota</taxon>
        <taxon>Viridiplantae</taxon>
        <taxon>Streptophyta</taxon>
        <taxon>Embryophyta</taxon>
        <taxon>Tracheophyta</taxon>
        <taxon>Spermatophyta</taxon>
        <taxon>Magnoliopsida</taxon>
        <taxon>eudicotyledons</taxon>
        <taxon>Gunneridae</taxon>
        <taxon>Pentapetalae</taxon>
        <taxon>asterids</taxon>
        <taxon>Cornales</taxon>
        <taxon>Nyssaceae</taxon>
        <taxon>Nyssa</taxon>
    </lineage>
</organism>
<feature type="compositionally biased region" description="Polar residues" evidence="1">
    <location>
        <begin position="62"/>
        <end position="92"/>
    </location>
</feature>
<accession>A0A5J5C376</accession>
<protein>
    <submittedName>
        <fullName evidence="2">Uncharacterized protein</fullName>
    </submittedName>
</protein>
<evidence type="ECO:0000256" key="1">
    <source>
        <dbReference type="SAM" id="MobiDB-lite"/>
    </source>
</evidence>
<evidence type="ECO:0000313" key="2">
    <source>
        <dbReference type="EMBL" id="KAA8549738.1"/>
    </source>
</evidence>
<keyword evidence="3" id="KW-1185">Reference proteome</keyword>
<gene>
    <name evidence="2" type="ORF">F0562_001244</name>
</gene>
<sequence length="131" mass="14115">MESKNFYGVERSLDGSVEIQFFRPSEKSDGLRSGSLREGCGEGATEVLKTADLLVENRDSSQDQGWKTPSCSEYSEPESAQASEDPSDAVSETNLVVIEGALQKFFPGELSAAGTNGKAIEMQVEQPEGFV</sequence>
<dbReference type="AlphaFoldDB" id="A0A5J5C376"/>